<dbReference type="EMBL" id="ML119116">
    <property type="protein sequence ID" value="RPB14727.1"/>
    <property type="molecule type" value="Genomic_DNA"/>
</dbReference>
<gene>
    <name evidence="1" type="ORF">P167DRAFT_41033</name>
</gene>
<accession>A0A3N4KW13</accession>
<proteinExistence type="predicted"/>
<dbReference type="AlphaFoldDB" id="A0A3N4KW13"/>
<evidence type="ECO:0000313" key="1">
    <source>
        <dbReference type="EMBL" id="RPB14727.1"/>
    </source>
</evidence>
<keyword evidence="2" id="KW-1185">Reference proteome</keyword>
<sequence>MAQSDQEGPCVCQALFYPWTYMYVCNEYRLIYLRIYVSTHMCYMCVGSLAVSTADTAGNHGLLPYRRLKKLLIFVVWVWHACEAQRYVDQDGTWTTGY</sequence>
<evidence type="ECO:0000313" key="2">
    <source>
        <dbReference type="Proteomes" id="UP000277580"/>
    </source>
</evidence>
<protein>
    <submittedName>
        <fullName evidence="1">Uncharacterized protein</fullName>
    </submittedName>
</protein>
<dbReference type="Proteomes" id="UP000277580">
    <property type="component" value="Unassembled WGS sequence"/>
</dbReference>
<name>A0A3N4KW13_9PEZI</name>
<organism evidence="1 2">
    <name type="scientific">Morchella conica CCBAS932</name>
    <dbReference type="NCBI Taxonomy" id="1392247"/>
    <lineage>
        <taxon>Eukaryota</taxon>
        <taxon>Fungi</taxon>
        <taxon>Dikarya</taxon>
        <taxon>Ascomycota</taxon>
        <taxon>Pezizomycotina</taxon>
        <taxon>Pezizomycetes</taxon>
        <taxon>Pezizales</taxon>
        <taxon>Morchellaceae</taxon>
        <taxon>Morchella</taxon>
    </lineage>
</organism>
<reference evidence="1 2" key="1">
    <citation type="journal article" date="2018" name="Nat. Ecol. Evol.">
        <title>Pezizomycetes genomes reveal the molecular basis of ectomycorrhizal truffle lifestyle.</title>
        <authorList>
            <person name="Murat C."/>
            <person name="Payen T."/>
            <person name="Noel B."/>
            <person name="Kuo A."/>
            <person name="Morin E."/>
            <person name="Chen J."/>
            <person name="Kohler A."/>
            <person name="Krizsan K."/>
            <person name="Balestrini R."/>
            <person name="Da Silva C."/>
            <person name="Montanini B."/>
            <person name="Hainaut M."/>
            <person name="Levati E."/>
            <person name="Barry K.W."/>
            <person name="Belfiori B."/>
            <person name="Cichocki N."/>
            <person name="Clum A."/>
            <person name="Dockter R.B."/>
            <person name="Fauchery L."/>
            <person name="Guy J."/>
            <person name="Iotti M."/>
            <person name="Le Tacon F."/>
            <person name="Lindquist E.A."/>
            <person name="Lipzen A."/>
            <person name="Malagnac F."/>
            <person name="Mello A."/>
            <person name="Molinier V."/>
            <person name="Miyauchi S."/>
            <person name="Poulain J."/>
            <person name="Riccioni C."/>
            <person name="Rubini A."/>
            <person name="Sitrit Y."/>
            <person name="Splivallo R."/>
            <person name="Traeger S."/>
            <person name="Wang M."/>
            <person name="Zifcakova L."/>
            <person name="Wipf D."/>
            <person name="Zambonelli A."/>
            <person name="Paolocci F."/>
            <person name="Nowrousian M."/>
            <person name="Ottonello S."/>
            <person name="Baldrian P."/>
            <person name="Spatafora J.W."/>
            <person name="Henrissat B."/>
            <person name="Nagy L.G."/>
            <person name="Aury J.M."/>
            <person name="Wincker P."/>
            <person name="Grigoriev I.V."/>
            <person name="Bonfante P."/>
            <person name="Martin F.M."/>
        </authorList>
    </citation>
    <scope>NUCLEOTIDE SEQUENCE [LARGE SCALE GENOMIC DNA]</scope>
    <source>
        <strain evidence="1 2">CCBAS932</strain>
    </source>
</reference>
<dbReference type="InParanoid" id="A0A3N4KW13"/>